<gene>
    <name evidence="3" type="ORF">NX780_06490</name>
</gene>
<dbReference type="EMBL" id="JANUHA010000003">
    <property type="protein sequence ID" value="MCS0595995.1"/>
    <property type="molecule type" value="Genomic_DNA"/>
</dbReference>
<keyword evidence="4" id="KW-1185">Reference proteome</keyword>
<reference evidence="3 4" key="1">
    <citation type="submission" date="2022-08" db="EMBL/GenBank/DDBJ databases">
        <title>Reclassification of Massilia species as members of the genera Telluria, Duganella, Pseudoduganella, Mokoshia gen. nov. and Zemynaea gen. nov. using orthogonal and non-orthogonal genome-based approaches.</title>
        <authorList>
            <person name="Bowman J.P."/>
        </authorList>
    </citation>
    <scope>NUCLEOTIDE SEQUENCE [LARGE SCALE GENOMIC DNA]</scope>
    <source>
        <strain evidence="3 4">JCM 31661</strain>
    </source>
</reference>
<keyword evidence="1" id="KW-0732">Signal</keyword>
<organism evidence="3 4">
    <name type="scientific">Massilia agri</name>
    <dbReference type="NCBI Taxonomy" id="1886785"/>
    <lineage>
        <taxon>Bacteria</taxon>
        <taxon>Pseudomonadati</taxon>
        <taxon>Pseudomonadota</taxon>
        <taxon>Betaproteobacteria</taxon>
        <taxon>Burkholderiales</taxon>
        <taxon>Oxalobacteraceae</taxon>
        <taxon>Telluria group</taxon>
        <taxon>Massilia</taxon>
    </lineage>
</organism>
<protein>
    <submittedName>
        <fullName evidence="3">PEP-CTERM sorting domain-containing protein</fullName>
    </submittedName>
</protein>
<feature type="chain" id="PRO_5047254455" evidence="1">
    <location>
        <begin position="24"/>
        <end position="183"/>
    </location>
</feature>
<accession>A0ABT2AIZ9</accession>
<name>A0ABT2AIZ9_9BURK</name>
<sequence>MKALKRTLAAAALAFGICGSASAELITHTVNPLIDLNINSYVSISYLHDLRDEGLPGPVINSASLAIYLYDLTDLTRAHGETVTFRFDGAVGGTTSNVTLWGQDYTFGLDTSVLDDGMLWVTLSVGCDRRLFGVCISPQDVMFARSTLTVDVTREADVPEPATLLSLGAGLLGLAALRRRRPA</sequence>
<feature type="signal peptide" evidence="1">
    <location>
        <begin position="1"/>
        <end position="23"/>
    </location>
</feature>
<evidence type="ECO:0000259" key="2">
    <source>
        <dbReference type="Pfam" id="PF07589"/>
    </source>
</evidence>
<dbReference type="NCBIfam" id="TIGR02595">
    <property type="entry name" value="PEP_CTERM"/>
    <property type="match status" value="1"/>
</dbReference>
<dbReference type="Pfam" id="PF07589">
    <property type="entry name" value="PEP-CTERM"/>
    <property type="match status" value="1"/>
</dbReference>
<evidence type="ECO:0000313" key="4">
    <source>
        <dbReference type="Proteomes" id="UP001206572"/>
    </source>
</evidence>
<feature type="domain" description="Ice-binding protein C-terminal" evidence="2">
    <location>
        <begin position="157"/>
        <end position="180"/>
    </location>
</feature>
<evidence type="ECO:0000313" key="3">
    <source>
        <dbReference type="EMBL" id="MCS0595995.1"/>
    </source>
</evidence>
<dbReference type="RefSeq" id="WP_258827032.1">
    <property type="nucleotide sequence ID" value="NZ_JANUHA010000003.1"/>
</dbReference>
<comment type="caution">
    <text evidence="3">The sequence shown here is derived from an EMBL/GenBank/DDBJ whole genome shotgun (WGS) entry which is preliminary data.</text>
</comment>
<evidence type="ECO:0000256" key="1">
    <source>
        <dbReference type="SAM" id="SignalP"/>
    </source>
</evidence>
<dbReference type="InterPro" id="IPR013424">
    <property type="entry name" value="Ice-binding_C"/>
</dbReference>
<dbReference type="Proteomes" id="UP001206572">
    <property type="component" value="Unassembled WGS sequence"/>
</dbReference>
<proteinExistence type="predicted"/>